<reference evidence="2" key="1">
    <citation type="journal article" date="2019" name="Int. J. Syst. Evol. Microbiol.">
        <title>The Global Catalogue of Microorganisms (GCM) 10K type strain sequencing project: providing services to taxonomists for standard genome sequencing and annotation.</title>
        <authorList>
            <consortium name="The Broad Institute Genomics Platform"/>
            <consortium name="The Broad Institute Genome Sequencing Center for Infectious Disease"/>
            <person name="Wu L."/>
            <person name="Ma J."/>
        </authorList>
    </citation>
    <scope>NUCLEOTIDE SEQUENCE [LARGE SCALE GENOMIC DNA]</scope>
    <source>
        <strain evidence="2">JCM 17125</strain>
    </source>
</reference>
<evidence type="ECO:0008006" key="3">
    <source>
        <dbReference type="Google" id="ProtNLM"/>
    </source>
</evidence>
<sequence>MSQTPRPRPAVIPEQAVESLLQDTTPWLSCEECFERMDTYAEAALHDPQHRDEAMTAHLRGCSACEEEAQSLIDLLEGQ</sequence>
<comment type="caution">
    <text evidence="1">The sequence shown here is derived from an EMBL/GenBank/DDBJ whole genome shotgun (WGS) entry which is preliminary data.</text>
</comment>
<dbReference type="Proteomes" id="UP001501468">
    <property type="component" value="Unassembled WGS sequence"/>
</dbReference>
<keyword evidence="2" id="KW-1185">Reference proteome</keyword>
<organism evidence="1 2">
    <name type="scientific">Terrabacter ginsenosidimutans</name>
    <dbReference type="NCBI Taxonomy" id="490575"/>
    <lineage>
        <taxon>Bacteria</taxon>
        <taxon>Bacillati</taxon>
        <taxon>Actinomycetota</taxon>
        <taxon>Actinomycetes</taxon>
        <taxon>Micrococcales</taxon>
        <taxon>Intrasporangiaceae</taxon>
        <taxon>Terrabacter</taxon>
    </lineage>
</organism>
<gene>
    <name evidence="1" type="ORF">GCM10022399_35820</name>
</gene>
<protein>
    <recommendedName>
        <fullName evidence="3">Zinc-finger domain-containing protein</fullName>
    </recommendedName>
</protein>
<dbReference type="EMBL" id="BAABDC010000007">
    <property type="protein sequence ID" value="GAA3716043.1"/>
    <property type="molecule type" value="Genomic_DNA"/>
</dbReference>
<accession>A0ABP7E987</accession>
<proteinExistence type="predicted"/>
<evidence type="ECO:0000313" key="2">
    <source>
        <dbReference type="Proteomes" id="UP001501468"/>
    </source>
</evidence>
<dbReference type="RefSeq" id="WP_344949796.1">
    <property type="nucleotide sequence ID" value="NZ_BAABDC010000007.1"/>
</dbReference>
<evidence type="ECO:0000313" key="1">
    <source>
        <dbReference type="EMBL" id="GAA3716043.1"/>
    </source>
</evidence>
<name>A0ABP7E987_9MICO</name>